<dbReference type="EMBL" id="JACHBX010000001">
    <property type="protein sequence ID" value="MBB6132531.1"/>
    <property type="molecule type" value="Genomic_DNA"/>
</dbReference>
<dbReference type="InterPro" id="IPR014992">
    <property type="entry name" value="DUF1842"/>
</dbReference>
<evidence type="ECO:0000259" key="1">
    <source>
        <dbReference type="Pfam" id="PF08896"/>
    </source>
</evidence>
<evidence type="ECO:0000313" key="3">
    <source>
        <dbReference type="Proteomes" id="UP000540787"/>
    </source>
</evidence>
<name>A0A7W9U6I6_9BURK</name>
<sequence>MMANTFDSVRVITLTAGNQGMPGAPILTMALLIDGADGTVQGKGEISQAVAPPYGELRVSNITGQVRSMGFGPATQALALKGTIFTTLKPPAIGTMEIPFSAFFVTDNDWVGNGYFNYPPNDVTDVPIAPGVTLSAVAAAA</sequence>
<evidence type="ECO:0000313" key="2">
    <source>
        <dbReference type="EMBL" id="MBB6132531.1"/>
    </source>
</evidence>
<accession>A0A7W9U6I6</accession>
<feature type="domain" description="DUF1842" evidence="1">
    <location>
        <begin position="15"/>
        <end position="118"/>
    </location>
</feature>
<comment type="caution">
    <text evidence="2">The sequence shown here is derived from an EMBL/GenBank/DDBJ whole genome shotgun (WGS) entry which is preliminary data.</text>
</comment>
<protein>
    <recommendedName>
        <fullName evidence="1">DUF1842 domain-containing protein</fullName>
    </recommendedName>
</protein>
<gene>
    <name evidence="2" type="ORF">HD842_000642</name>
</gene>
<reference evidence="2 3" key="1">
    <citation type="submission" date="2020-08" db="EMBL/GenBank/DDBJ databases">
        <title>The Agave Microbiome: Exploring the role of microbial communities in plant adaptations to desert environments.</title>
        <authorList>
            <person name="Partida-Martinez L.P."/>
        </authorList>
    </citation>
    <scope>NUCLEOTIDE SEQUENCE [LARGE SCALE GENOMIC DNA]</scope>
    <source>
        <strain evidence="2 3">AT3.2</strain>
    </source>
</reference>
<keyword evidence="3" id="KW-1185">Reference proteome</keyword>
<organism evidence="2 3">
    <name type="scientific">Massilia aurea</name>
    <dbReference type="NCBI Taxonomy" id="373040"/>
    <lineage>
        <taxon>Bacteria</taxon>
        <taxon>Pseudomonadati</taxon>
        <taxon>Pseudomonadota</taxon>
        <taxon>Betaproteobacteria</taxon>
        <taxon>Burkholderiales</taxon>
        <taxon>Oxalobacteraceae</taxon>
        <taxon>Telluria group</taxon>
        <taxon>Massilia</taxon>
    </lineage>
</organism>
<dbReference type="Proteomes" id="UP000540787">
    <property type="component" value="Unassembled WGS sequence"/>
</dbReference>
<dbReference type="Pfam" id="PF08896">
    <property type="entry name" value="DUF1842"/>
    <property type="match status" value="1"/>
</dbReference>
<dbReference type="AlphaFoldDB" id="A0A7W9U6I6"/>
<proteinExistence type="predicted"/>